<dbReference type="Gene3D" id="3.30.2320.30">
    <property type="entry name" value="ATP synthase, E subunit, C-terminal"/>
    <property type="match status" value="1"/>
</dbReference>
<dbReference type="InParanoid" id="D8RFE7"/>
<dbReference type="PANTHER" id="PTHR45715">
    <property type="entry name" value="ATPASE H+-TRANSPORTING V1 SUBUNIT E1A-RELATED"/>
    <property type="match status" value="1"/>
</dbReference>
<dbReference type="OrthoDB" id="10263003at2759"/>
<dbReference type="FunCoup" id="D8RFE7">
    <property type="interactions" value="4136"/>
</dbReference>
<keyword evidence="5" id="KW-1185">Reference proteome</keyword>
<dbReference type="InterPro" id="IPR038495">
    <property type="entry name" value="ATPase_E_C"/>
</dbReference>
<evidence type="ECO:0000256" key="3">
    <source>
        <dbReference type="ARBA" id="ARBA00023065"/>
    </source>
</evidence>
<proteinExistence type="inferred from homology"/>
<keyword evidence="3" id="KW-0406">Ion transport</keyword>
<dbReference type="Proteomes" id="UP000001514">
    <property type="component" value="Unassembled WGS sequence"/>
</dbReference>
<dbReference type="Pfam" id="PF01991">
    <property type="entry name" value="vATP-synt_E"/>
    <property type="match status" value="1"/>
</dbReference>
<keyword evidence="2" id="KW-0813">Transport</keyword>
<dbReference type="HAMAP" id="MF_00311">
    <property type="entry name" value="ATP_synth_E_arch"/>
    <property type="match status" value="1"/>
</dbReference>
<evidence type="ECO:0000313" key="5">
    <source>
        <dbReference type="Proteomes" id="UP000001514"/>
    </source>
</evidence>
<evidence type="ECO:0000256" key="1">
    <source>
        <dbReference type="ARBA" id="ARBA00005901"/>
    </source>
</evidence>
<evidence type="ECO:0000256" key="2">
    <source>
        <dbReference type="ARBA" id="ARBA00022448"/>
    </source>
</evidence>
<dbReference type="GO" id="GO:0033178">
    <property type="term" value="C:proton-transporting two-sector ATPase complex, catalytic domain"/>
    <property type="evidence" value="ECO:0007669"/>
    <property type="project" value="InterPro"/>
</dbReference>
<protein>
    <submittedName>
        <fullName evidence="4">Uncharacterized protein</fullName>
    </submittedName>
</protein>
<dbReference type="GO" id="GO:0046961">
    <property type="term" value="F:proton-transporting ATPase activity, rotational mechanism"/>
    <property type="evidence" value="ECO:0000318"/>
    <property type="project" value="GO_Central"/>
</dbReference>
<reference evidence="4 5" key="1">
    <citation type="journal article" date="2011" name="Science">
        <title>The Selaginella genome identifies genetic changes associated with the evolution of vascular plants.</title>
        <authorList>
            <person name="Banks J.A."/>
            <person name="Nishiyama T."/>
            <person name="Hasebe M."/>
            <person name="Bowman J.L."/>
            <person name="Gribskov M."/>
            <person name="dePamphilis C."/>
            <person name="Albert V.A."/>
            <person name="Aono N."/>
            <person name="Aoyama T."/>
            <person name="Ambrose B.A."/>
            <person name="Ashton N.W."/>
            <person name="Axtell M.J."/>
            <person name="Barker E."/>
            <person name="Barker M.S."/>
            <person name="Bennetzen J.L."/>
            <person name="Bonawitz N.D."/>
            <person name="Chapple C."/>
            <person name="Cheng C."/>
            <person name="Correa L.G."/>
            <person name="Dacre M."/>
            <person name="DeBarry J."/>
            <person name="Dreyer I."/>
            <person name="Elias M."/>
            <person name="Engstrom E.M."/>
            <person name="Estelle M."/>
            <person name="Feng L."/>
            <person name="Finet C."/>
            <person name="Floyd S.K."/>
            <person name="Frommer W.B."/>
            <person name="Fujita T."/>
            <person name="Gramzow L."/>
            <person name="Gutensohn M."/>
            <person name="Harholt J."/>
            <person name="Hattori M."/>
            <person name="Heyl A."/>
            <person name="Hirai T."/>
            <person name="Hiwatashi Y."/>
            <person name="Ishikawa M."/>
            <person name="Iwata M."/>
            <person name="Karol K.G."/>
            <person name="Koehler B."/>
            <person name="Kolukisaoglu U."/>
            <person name="Kubo M."/>
            <person name="Kurata T."/>
            <person name="Lalonde S."/>
            <person name="Li K."/>
            <person name="Li Y."/>
            <person name="Litt A."/>
            <person name="Lyons E."/>
            <person name="Manning G."/>
            <person name="Maruyama T."/>
            <person name="Michael T.P."/>
            <person name="Mikami K."/>
            <person name="Miyazaki S."/>
            <person name="Morinaga S."/>
            <person name="Murata T."/>
            <person name="Mueller-Roeber B."/>
            <person name="Nelson D.R."/>
            <person name="Obara M."/>
            <person name="Oguri Y."/>
            <person name="Olmstead R.G."/>
            <person name="Onodera N."/>
            <person name="Petersen B.L."/>
            <person name="Pils B."/>
            <person name="Prigge M."/>
            <person name="Rensing S.A."/>
            <person name="Riano-Pachon D.M."/>
            <person name="Roberts A.W."/>
            <person name="Sato Y."/>
            <person name="Scheller H.V."/>
            <person name="Schulz B."/>
            <person name="Schulz C."/>
            <person name="Shakirov E.V."/>
            <person name="Shibagaki N."/>
            <person name="Shinohara N."/>
            <person name="Shippen D.E."/>
            <person name="Soerensen I."/>
            <person name="Sotooka R."/>
            <person name="Sugimoto N."/>
            <person name="Sugita M."/>
            <person name="Sumikawa N."/>
            <person name="Tanurdzic M."/>
            <person name="Theissen G."/>
            <person name="Ulvskov P."/>
            <person name="Wakazuki S."/>
            <person name="Weng J.K."/>
            <person name="Willats W.W."/>
            <person name="Wipf D."/>
            <person name="Wolf P.G."/>
            <person name="Yang L."/>
            <person name="Zimmer A.D."/>
            <person name="Zhu Q."/>
            <person name="Mitros T."/>
            <person name="Hellsten U."/>
            <person name="Loque D."/>
            <person name="Otillar R."/>
            <person name="Salamov A."/>
            <person name="Schmutz J."/>
            <person name="Shapiro H."/>
            <person name="Lindquist E."/>
            <person name="Lucas S."/>
            <person name="Rokhsar D."/>
            <person name="Grigoriev I.V."/>
        </authorList>
    </citation>
    <scope>NUCLEOTIDE SEQUENCE [LARGE SCALE GENOMIC DNA]</scope>
</reference>
<dbReference type="EMBL" id="GL377578">
    <property type="protein sequence ID" value="EFJ29103.1"/>
    <property type="molecule type" value="Genomic_DNA"/>
</dbReference>
<dbReference type="InterPro" id="IPR002842">
    <property type="entry name" value="ATPase_V1_Esu"/>
</dbReference>
<dbReference type="SUPFAM" id="SSF160527">
    <property type="entry name" value="V-type ATPase subunit E-like"/>
    <property type="match status" value="1"/>
</dbReference>
<organism evidence="5">
    <name type="scientific">Selaginella moellendorffii</name>
    <name type="common">Spikemoss</name>
    <dbReference type="NCBI Taxonomy" id="88036"/>
    <lineage>
        <taxon>Eukaryota</taxon>
        <taxon>Viridiplantae</taxon>
        <taxon>Streptophyta</taxon>
        <taxon>Embryophyta</taxon>
        <taxon>Tracheophyta</taxon>
        <taxon>Lycopodiopsida</taxon>
        <taxon>Selaginellales</taxon>
        <taxon>Selaginellaceae</taxon>
        <taxon>Selaginella</taxon>
    </lineage>
</organism>
<name>D8RFE7_SELML</name>
<accession>D8RFE7</accession>
<dbReference type="AlphaFoldDB" id="D8RFE7"/>
<comment type="similarity">
    <text evidence="1">Belongs to the V-ATPase E subunit family.</text>
</comment>
<evidence type="ECO:0000313" key="4">
    <source>
        <dbReference type="EMBL" id="EFJ29103.1"/>
    </source>
</evidence>
<dbReference type="KEGG" id="smo:SELMODRAFT_270805"/>
<gene>
    <name evidence="4" type="ORF">SELMODRAFT_270805</name>
</gene>
<dbReference type="STRING" id="88036.D8RFE7"/>
<dbReference type="Gramene" id="EFJ29103">
    <property type="protein sequence ID" value="EFJ29103"/>
    <property type="gene ID" value="SELMODRAFT_270805"/>
</dbReference>
<dbReference type="eggNOG" id="KOG1664">
    <property type="taxonomic scope" value="Eukaryota"/>
</dbReference>
<dbReference type="OMA" id="HRMIVRC"/>
<sequence>MNDAEVAKQVAQMVRFIRQEAEEKANEISVSAEEEFNIEKLQIVEAEKKKVRQEYERKEKQIEVRRKIEYSTQLNASRLKILQAQDDLVCEMKDAAMKQLQNTSNNQGAYKQLLKDLIVQALIRLKEPAVQIRCRESDYKLVESVLDSAKDEYTSKTKLQLSEVMVDGRKFLPSRQADGLSCAGGIVLATKDGKIVCDNTLDSRLEIVHKQNLPEIRKRLCGSRPRAGA</sequence>
<dbReference type="HOGENOM" id="CLU_073641_1_0_1"/>
<dbReference type="Gene3D" id="6.10.250.1620">
    <property type="match status" value="1"/>
</dbReference>